<keyword evidence="6 12" id="KW-0500">Molybdenum</keyword>
<dbReference type="InterPro" id="IPR000515">
    <property type="entry name" value="MetI-like"/>
</dbReference>
<dbReference type="EMBL" id="PVBR01000010">
    <property type="protein sequence ID" value="PRD42710.1"/>
    <property type="molecule type" value="Genomic_DNA"/>
</dbReference>
<dbReference type="Proteomes" id="UP000239434">
    <property type="component" value="Unassembled WGS sequence"/>
</dbReference>
<evidence type="ECO:0000256" key="5">
    <source>
        <dbReference type="ARBA" id="ARBA00022475"/>
    </source>
</evidence>
<accession>A0A2S9IQB4</accession>
<proteinExistence type="inferred from homology"/>
<feature type="transmembrane region" description="Helical" evidence="11">
    <location>
        <begin position="50"/>
        <end position="72"/>
    </location>
</feature>
<reference evidence="14 15" key="1">
    <citation type="submission" date="2018-02" db="EMBL/GenBank/DDBJ databases">
        <title>The draft genome of Phyllobacterium sp. 1N-3.</title>
        <authorList>
            <person name="Liu L."/>
            <person name="Li L."/>
            <person name="Zhang X."/>
            <person name="Wang T."/>
            <person name="Liang L."/>
        </authorList>
    </citation>
    <scope>NUCLEOTIDE SEQUENCE [LARGE SCALE GENOMIC DNA]</scope>
    <source>
        <strain evidence="14 15">1N-3</strain>
    </source>
</reference>
<evidence type="ECO:0000256" key="12">
    <source>
        <dbReference type="RuleBase" id="RU365097"/>
    </source>
</evidence>
<feature type="domain" description="ABC transmembrane type-1" evidence="13">
    <location>
        <begin position="12"/>
        <end position="213"/>
    </location>
</feature>
<organism evidence="14 15">
    <name type="scientific">Phyllobacterium phragmitis</name>
    <dbReference type="NCBI Taxonomy" id="2670329"/>
    <lineage>
        <taxon>Bacteria</taxon>
        <taxon>Pseudomonadati</taxon>
        <taxon>Pseudomonadota</taxon>
        <taxon>Alphaproteobacteria</taxon>
        <taxon>Hyphomicrobiales</taxon>
        <taxon>Phyllobacteriaceae</taxon>
        <taxon>Phyllobacterium</taxon>
    </lineage>
</organism>
<evidence type="ECO:0000256" key="10">
    <source>
        <dbReference type="ARBA" id="ARBA00023136"/>
    </source>
</evidence>
<dbReference type="PANTHER" id="PTHR30183:SF3">
    <property type="entry name" value="MOLYBDENUM TRANSPORT SYSTEM PERMEASE PROTEIN MODB"/>
    <property type="match status" value="1"/>
</dbReference>
<dbReference type="Pfam" id="PF00528">
    <property type="entry name" value="BPD_transp_1"/>
    <property type="match status" value="1"/>
</dbReference>
<dbReference type="GO" id="GO:0005886">
    <property type="term" value="C:plasma membrane"/>
    <property type="evidence" value="ECO:0007669"/>
    <property type="project" value="UniProtKB-SubCell"/>
</dbReference>
<dbReference type="FunFam" id="1.10.3720.10:FF:000018">
    <property type="entry name" value="Molybdenum transport system permease"/>
    <property type="match status" value="1"/>
</dbReference>
<comment type="function">
    <text evidence="1 12">Part of the binding-protein-dependent transport system for molybdenum; probably responsible for the translocation of the substrate across the membrane.</text>
</comment>
<keyword evidence="9 11" id="KW-1133">Transmembrane helix</keyword>
<gene>
    <name evidence="14" type="ORF">C5748_14910</name>
</gene>
<evidence type="ECO:0000256" key="9">
    <source>
        <dbReference type="ARBA" id="ARBA00022989"/>
    </source>
</evidence>
<keyword evidence="4 11" id="KW-0813">Transport</keyword>
<evidence type="ECO:0000256" key="6">
    <source>
        <dbReference type="ARBA" id="ARBA00022505"/>
    </source>
</evidence>
<dbReference type="SUPFAM" id="SSF161098">
    <property type="entry name" value="MetI-like"/>
    <property type="match status" value="1"/>
</dbReference>
<feature type="transmembrane region" description="Helical" evidence="11">
    <location>
        <begin position="130"/>
        <end position="156"/>
    </location>
</feature>
<evidence type="ECO:0000256" key="8">
    <source>
        <dbReference type="ARBA" id="ARBA00022692"/>
    </source>
</evidence>
<dbReference type="CDD" id="cd06261">
    <property type="entry name" value="TM_PBP2"/>
    <property type="match status" value="1"/>
</dbReference>
<evidence type="ECO:0000259" key="13">
    <source>
        <dbReference type="PROSITE" id="PS50928"/>
    </source>
</evidence>
<feature type="transmembrane region" description="Helical" evidence="11">
    <location>
        <begin position="12"/>
        <end position="38"/>
    </location>
</feature>
<evidence type="ECO:0000313" key="14">
    <source>
        <dbReference type="EMBL" id="PRD42710.1"/>
    </source>
</evidence>
<evidence type="ECO:0000256" key="2">
    <source>
        <dbReference type="ARBA" id="ARBA00004429"/>
    </source>
</evidence>
<dbReference type="GO" id="GO:0015098">
    <property type="term" value="F:molybdate ion transmembrane transporter activity"/>
    <property type="evidence" value="ECO:0007669"/>
    <property type="project" value="UniProtKB-UniRule"/>
</dbReference>
<comment type="similarity">
    <text evidence="3 12">Belongs to the binding-protein-dependent transport system permease family. CysTW subfamily.</text>
</comment>
<evidence type="ECO:0000256" key="4">
    <source>
        <dbReference type="ARBA" id="ARBA00022448"/>
    </source>
</evidence>
<evidence type="ECO:0000256" key="1">
    <source>
        <dbReference type="ARBA" id="ARBA00002949"/>
    </source>
</evidence>
<dbReference type="PROSITE" id="PS50928">
    <property type="entry name" value="ABC_TM1"/>
    <property type="match status" value="1"/>
</dbReference>
<keyword evidence="5" id="KW-1003">Cell membrane</keyword>
<dbReference type="Gene3D" id="1.10.3720.10">
    <property type="entry name" value="MetI-like"/>
    <property type="match status" value="1"/>
</dbReference>
<feature type="transmembrane region" description="Helical" evidence="11">
    <location>
        <begin position="198"/>
        <end position="220"/>
    </location>
</feature>
<evidence type="ECO:0000313" key="15">
    <source>
        <dbReference type="Proteomes" id="UP000239434"/>
    </source>
</evidence>
<dbReference type="RefSeq" id="WP_105742730.1">
    <property type="nucleotide sequence ID" value="NZ_PVBR01000010.1"/>
</dbReference>
<dbReference type="InterPro" id="IPR035906">
    <property type="entry name" value="MetI-like_sf"/>
</dbReference>
<comment type="caution">
    <text evidence="14">The sequence shown here is derived from an EMBL/GenBank/DDBJ whole genome shotgun (WGS) entry which is preliminary data.</text>
</comment>
<evidence type="ECO:0000256" key="7">
    <source>
        <dbReference type="ARBA" id="ARBA00022519"/>
    </source>
</evidence>
<comment type="subcellular location">
    <subcellularLocation>
        <location evidence="2 12">Cell inner membrane</location>
        <topology evidence="2 12">Multi-pass membrane protein</topology>
    </subcellularLocation>
    <subcellularLocation>
        <location evidence="11">Cell membrane</location>
        <topology evidence="11">Multi-pass membrane protein</topology>
    </subcellularLocation>
</comment>
<protein>
    <recommendedName>
        <fullName evidence="12">Molybdenum transport system permease</fullName>
    </recommendedName>
</protein>
<evidence type="ECO:0000256" key="11">
    <source>
        <dbReference type="RuleBase" id="RU363032"/>
    </source>
</evidence>
<name>A0A2S9IQB4_9HYPH</name>
<keyword evidence="15" id="KW-1185">Reference proteome</keyword>
<sequence>MFGLTEADWGIILLSLRIAFVAILFALPLAFAVAWVLARYSFPGKSLLQAMVTMPLVLPPVVTGYLLLLWFGTRGALGAPFSEWFGIGFAFRWTGAALAAGVMAFPLLVRPMRLSIENIDRGLEEAARTLGAGRIVAFFTVTLPMLLPGVIAGAMLGFAKALGEFGATITFVSNIPGETQTLSLAIYSFLQTPAGDSAAIKLILVSVFLSVVAVILSEWLQRRLDSGRSG</sequence>
<dbReference type="PANTHER" id="PTHR30183">
    <property type="entry name" value="MOLYBDENUM TRANSPORT SYSTEM PERMEASE PROTEIN MODB"/>
    <property type="match status" value="1"/>
</dbReference>
<dbReference type="InterPro" id="IPR011867">
    <property type="entry name" value="ModB_ABC"/>
</dbReference>
<dbReference type="NCBIfam" id="NF006939">
    <property type="entry name" value="PRK09421.1"/>
    <property type="match status" value="1"/>
</dbReference>
<evidence type="ECO:0000256" key="3">
    <source>
        <dbReference type="ARBA" id="ARBA00007069"/>
    </source>
</evidence>
<keyword evidence="10 11" id="KW-0472">Membrane</keyword>
<keyword evidence="8 11" id="KW-0812">Transmembrane</keyword>
<dbReference type="NCBIfam" id="TIGR02141">
    <property type="entry name" value="modB_ABC"/>
    <property type="match status" value="1"/>
</dbReference>
<feature type="transmembrane region" description="Helical" evidence="11">
    <location>
        <begin position="84"/>
        <end position="109"/>
    </location>
</feature>
<keyword evidence="7 12" id="KW-0997">Cell inner membrane</keyword>
<dbReference type="AlphaFoldDB" id="A0A2S9IQB4"/>